<evidence type="ECO:0000259" key="7">
    <source>
        <dbReference type="Pfam" id="PF04024"/>
    </source>
</evidence>
<evidence type="ECO:0000313" key="9">
    <source>
        <dbReference type="Proteomes" id="UP000280586"/>
    </source>
</evidence>
<dbReference type="Proteomes" id="UP000280586">
    <property type="component" value="Chromosome"/>
</dbReference>
<keyword evidence="2" id="KW-1003">Cell membrane</keyword>
<evidence type="ECO:0000256" key="2">
    <source>
        <dbReference type="ARBA" id="ARBA00022475"/>
    </source>
</evidence>
<evidence type="ECO:0000256" key="1">
    <source>
        <dbReference type="ARBA" id="ARBA00004162"/>
    </source>
</evidence>
<dbReference type="OrthoDB" id="9815286at2"/>
<name>A0A9N7JLW0_CLOSE</name>
<dbReference type="GO" id="GO:0005886">
    <property type="term" value="C:plasma membrane"/>
    <property type="evidence" value="ECO:0007669"/>
    <property type="project" value="UniProtKB-SubCell"/>
</dbReference>
<evidence type="ECO:0000313" key="8">
    <source>
        <dbReference type="EMBL" id="AYE35039.1"/>
    </source>
</evidence>
<sequence length="67" mass="7470">MIMSKKLYKIKSLKKISGVCAGFSEFIDADVTLVRVLALLIILFSFPIGLIFYIGCTIIMPDKSEII</sequence>
<reference evidence="8 9" key="1">
    <citation type="submission" date="2017-09" db="EMBL/GenBank/DDBJ databases">
        <authorList>
            <person name="Thomas P."/>
            <person name="Seyboldt C."/>
        </authorList>
    </citation>
    <scope>NUCLEOTIDE SEQUENCE [LARGE SCALE GENOMIC DNA]</scope>
    <source>
        <strain evidence="8 9">DSM 7534</strain>
    </source>
</reference>
<proteinExistence type="predicted"/>
<dbReference type="PANTHER" id="PTHR33885:SF3">
    <property type="entry name" value="PHAGE SHOCK PROTEIN C"/>
    <property type="match status" value="1"/>
</dbReference>
<dbReference type="KEGG" id="csep:CP523_11790"/>
<feature type="transmembrane region" description="Helical" evidence="6">
    <location>
        <begin position="39"/>
        <end position="60"/>
    </location>
</feature>
<evidence type="ECO:0000256" key="3">
    <source>
        <dbReference type="ARBA" id="ARBA00022692"/>
    </source>
</evidence>
<organism evidence="8 9">
    <name type="scientific">Clostridium septicum</name>
    <dbReference type="NCBI Taxonomy" id="1504"/>
    <lineage>
        <taxon>Bacteria</taxon>
        <taxon>Bacillati</taxon>
        <taxon>Bacillota</taxon>
        <taxon>Clostridia</taxon>
        <taxon>Eubacteriales</taxon>
        <taxon>Clostridiaceae</taxon>
        <taxon>Clostridium</taxon>
    </lineage>
</organism>
<keyword evidence="3 6" id="KW-0812">Transmembrane</keyword>
<dbReference type="PANTHER" id="PTHR33885">
    <property type="entry name" value="PHAGE SHOCK PROTEIN C"/>
    <property type="match status" value="1"/>
</dbReference>
<keyword evidence="5 6" id="KW-0472">Membrane</keyword>
<dbReference type="AlphaFoldDB" id="A0A9N7JLW0"/>
<evidence type="ECO:0000256" key="5">
    <source>
        <dbReference type="ARBA" id="ARBA00023136"/>
    </source>
</evidence>
<dbReference type="EMBL" id="CP023671">
    <property type="protein sequence ID" value="AYE35039.1"/>
    <property type="molecule type" value="Genomic_DNA"/>
</dbReference>
<dbReference type="Pfam" id="PF04024">
    <property type="entry name" value="PspC"/>
    <property type="match status" value="1"/>
</dbReference>
<comment type="subcellular location">
    <subcellularLocation>
        <location evidence="1">Cell membrane</location>
        <topology evidence="1">Single-pass membrane protein</topology>
    </subcellularLocation>
</comment>
<feature type="domain" description="Phage shock protein PspC N-terminal" evidence="7">
    <location>
        <begin position="5"/>
        <end position="62"/>
    </location>
</feature>
<gene>
    <name evidence="8" type="ORF">CP523_11790</name>
</gene>
<dbReference type="InterPro" id="IPR052027">
    <property type="entry name" value="PspC"/>
</dbReference>
<accession>A0A9N7JLW0</accession>
<evidence type="ECO:0000256" key="6">
    <source>
        <dbReference type="SAM" id="Phobius"/>
    </source>
</evidence>
<evidence type="ECO:0000256" key="4">
    <source>
        <dbReference type="ARBA" id="ARBA00022989"/>
    </source>
</evidence>
<dbReference type="InterPro" id="IPR007168">
    <property type="entry name" value="Phageshock_PspC_N"/>
</dbReference>
<protein>
    <submittedName>
        <fullName evidence="8">PspC domain-containing protein</fullName>
    </submittedName>
</protein>
<keyword evidence="4 6" id="KW-1133">Transmembrane helix</keyword>